<dbReference type="PANTHER" id="PTHR43212:SF3">
    <property type="entry name" value="QUERCETIN 2,3-DIOXYGENASE"/>
    <property type="match status" value="1"/>
</dbReference>
<feature type="domain" description="Pirin N-terminal" evidence="3">
    <location>
        <begin position="59"/>
        <end position="170"/>
    </location>
</feature>
<accession>A0A397JSB3</accession>
<proteinExistence type="inferred from homology"/>
<evidence type="ECO:0000256" key="1">
    <source>
        <dbReference type="ARBA" id="ARBA00008416"/>
    </source>
</evidence>
<evidence type="ECO:0000313" key="4">
    <source>
        <dbReference type="EMBL" id="RHZ87803.1"/>
    </source>
</evidence>
<dbReference type="InterPro" id="IPR003829">
    <property type="entry name" value="Pirin_N_dom"/>
</dbReference>
<dbReference type="STRING" id="1348612.A0A397JSB3"/>
<name>A0A397JSB3_9GLOM</name>
<gene>
    <name evidence="4" type="ORF">Glove_30g51</name>
</gene>
<evidence type="ECO:0000313" key="5">
    <source>
        <dbReference type="Proteomes" id="UP000266861"/>
    </source>
</evidence>
<comment type="caution">
    <text evidence="4">The sequence shown here is derived from an EMBL/GenBank/DDBJ whole genome shotgun (WGS) entry which is preliminary data.</text>
</comment>
<dbReference type="InterPro" id="IPR014710">
    <property type="entry name" value="RmlC-like_jellyroll"/>
</dbReference>
<dbReference type="Proteomes" id="UP000266861">
    <property type="component" value="Unassembled WGS sequence"/>
</dbReference>
<comment type="similarity">
    <text evidence="1 2">Belongs to the pirin family.</text>
</comment>
<keyword evidence="5" id="KW-1185">Reference proteome</keyword>
<protein>
    <recommendedName>
        <fullName evidence="3">Pirin N-terminal domain-containing protein</fullName>
    </recommendedName>
</protein>
<dbReference type="OrthoDB" id="10261807at2759"/>
<dbReference type="PANTHER" id="PTHR43212">
    <property type="entry name" value="QUERCETIN 2,3-DIOXYGENASE"/>
    <property type="match status" value="1"/>
</dbReference>
<sequence>MRHLLHLLPKSIKRLNVFDNYFSQKKNLQRFITTIPSPLREFKKLKIEKMQPTIVIRPSEERGHNDHGWLNTYHTFSFSDYFDSEYMGFGSLRVINEDIVKPTKGFGKHSHREYEIFSYIISGELQHKDSMGNVEILKRGDVQFTTAGTGISHSEYNIHKTLPAHFLQIWALPDNSKLEPSYQTKTFPDSQKINNLMHIISPTNANNTKPNSNSTIVIHTDLNMFASILEPGHKIVHKVQDNFENEQTNAERRVYVHLTNLVGSQIKINEKNILKKGDGAFITKVKSGDEIIFESVGNVNAEFVLFDIA</sequence>
<reference evidence="4 5" key="1">
    <citation type="submission" date="2018-08" db="EMBL/GenBank/DDBJ databases">
        <title>Genome and evolution of the arbuscular mycorrhizal fungus Diversispora epigaea (formerly Glomus versiforme) and its bacterial endosymbionts.</title>
        <authorList>
            <person name="Sun X."/>
            <person name="Fei Z."/>
            <person name="Harrison M."/>
        </authorList>
    </citation>
    <scope>NUCLEOTIDE SEQUENCE [LARGE SCALE GENOMIC DNA]</scope>
    <source>
        <strain evidence="4 5">IT104</strain>
    </source>
</reference>
<evidence type="ECO:0000259" key="3">
    <source>
        <dbReference type="Pfam" id="PF02678"/>
    </source>
</evidence>
<evidence type="ECO:0000256" key="2">
    <source>
        <dbReference type="RuleBase" id="RU003457"/>
    </source>
</evidence>
<dbReference type="Pfam" id="PF02678">
    <property type="entry name" value="Pirin"/>
    <property type="match status" value="1"/>
</dbReference>
<dbReference type="InterPro" id="IPR012093">
    <property type="entry name" value="Pirin"/>
</dbReference>
<dbReference type="EMBL" id="PQFF01000028">
    <property type="protein sequence ID" value="RHZ87803.1"/>
    <property type="molecule type" value="Genomic_DNA"/>
</dbReference>
<organism evidence="4 5">
    <name type="scientific">Diversispora epigaea</name>
    <dbReference type="NCBI Taxonomy" id="1348612"/>
    <lineage>
        <taxon>Eukaryota</taxon>
        <taxon>Fungi</taxon>
        <taxon>Fungi incertae sedis</taxon>
        <taxon>Mucoromycota</taxon>
        <taxon>Glomeromycotina</taxon>
        <taxon>Glomeromycetes</taxon>
        <taxon>Diversisporales</taxon>
        <taxon>Diversisporaceae</taxon>
        <taxon>Diversispora</taxon>
    </lineage>
</organism>
<dbReference type="Gene3D" id="2.60.120.10">
    <property type="entry name" value="Jelly Rolls"/>
    <property type="match status" value="2"/>
</dbReference>
<dbReference type="SUPFAM" id="SSF51182">
    <property type="entry name" value="RmlC-like cupins"/>
    <property type="match status" value="1"/>
</dbReference>
<dbReference type="InterPro" id="IPR011051">
    <property type="entry name" value="RmlC_Cupin_sf"/>
</dbReference>
<dbReference type="AlphaFoldDB" id="A0A397JSB3"/>
<dbReference type="CDD" id="cd02910">
    <property type="entry name" value="cupin_Yhhw_N"/>
    <property type="match status" value="1"/>
</dbReference>